<dbReference type="Gene3D" id="2.40.320.10">
    <property type="entry name" value="Hypothetical Protein Pfu-838710-001"/>
    <property type="match status" value="1"/>
</dbReference>
<dbReference type="InterPro" id="IPR023577">
    <property type="entry name" value="CYTH_domain"/>
</dbReference>
<gene>
    <name evidence="2" type="ORF">GYM71_03565</name>
</gene>
<proteinExistence type="predicted"/>
<feature type="domain" description="CYTH" evidence="1">
    <location>
        <begin position="4"/>
        <end position="207"/>
    </location>
</feature>
<keyword evidence="3" id="KW-1185">Reference proteome</keyword>
<dbReference type="Pfam" id="PF01928">
    <property type="entry name" value="CYTH"/>
    <property type="match status" value="1"/>
</dbReference>
<dbReference type="SMART" id="SM01118">
    <property type="entry name" value="CYTH"/>
    <property type="match status" value="1"/>
</dbReference>
<evidence type="ECO:0000313" key="2">
    <source>
        <dbReference type="EMBL" id="QYN52533.1"/>
    </source>
</evidence>
<evidence type="ECO:0000313" key="3">
    <source>
        <dbReference type="Proteomes" id="UP000826550"/>
    </source>
</evidence>
<dbReference type="RefSeq" id="WP_220220947.1">
    <property type="nucleotide sequence ID" value="NZ_CP048268.1"/>
</dbReference>
<dbReference type="PROSITE" id="PS51707">
    <property type="entry name" value="CYTH"/>
    <property type="match status" value="1"/>
</dbReference>
<accession>A0ABX8WAG5</accession>
<organism evidence="2 3">
    <name type="scientific">Lactobacillus panisapium</name>
    <dbReference type="NCBI Taxonomy" id="2012495"/>
    <lineage>
        <taxon>Bacteria</taxon>
        <taxon>Bacillati</taxon>
        <taxon>Bacillota</taxon>
        <taxon>Bacilli</taxon>
        <taxon>Lactobacillales</taxon>
        <taxon>Lactobacillaceae</taxon>
        <taxon>Lactobacillus</taxon>
    </lineage>
</organism>
<dbReference type="Proteomes" id="UP000826550">
    <property type="component" value="Chromosome"/>
</dbReference>
<dbReference type="InterPro" id="IPR009195">
    <property type="entry name" value="Uncharacterised_YjbK"/>
</dbReference>
<name>A0ABX8WAG5_9LACO</name>
<evidence type="ECO:0000259" key="1">
    <source>
        <dbReference type="PROSITE" id="PS51707"/>
    </source>
</evidence>
<reference evidence="2 3" key="1">
    <citation type="submission" date="2020-01" db="EMBL/GenBank/DDBJ databases">
        <title>Vast differences in strain-level diversity in the gut microbiota of two closely related honey bee species.</title>
        <authorList>
            <person name="Ellegaard K.M."/>
            <person name="Suenami S."/>
            <person name="Miyazaki R."/>
            <person name="Engel P."/>
        </authorList>
    </citation>
    <scope>NUCLEOTIDE SEQUENCE [LARGE SCALE GENOMIC DNA]</scope>
    <source>
        <strain evidence="2 3">ESL0416</strain>
    </source>
</reference>
<protein>
    <submittedName>
        <fullName evidence="2">CYTH domain-containing protein</fullName>
    </submittedName>
</protein>
<sequence>MSKNNEIEAKIILPEQVYQQLCGDFNIKTCFTQENYYFDTNNGLLKDNNISCRIRLFDNSAEQTLKVPHQNPVQQKFHEATEINDSLPLEQAQNLIKQSAQRQEISFSGNVGHFLQSHFAAASQLHLQTYSKTKRILAVGPQDCELTFDKSQYPDGYQDYELEIENPDPELIKAVLAKLKDKYHIVQNFSNTNQAKIARAFKHRGKM</sequence>
<dbReference type="InterPro" id="IPR033469">
    <property type="entry name" value="CYTH-like_dom_sf"/>
</dbReference>
<dbReference type="CDD" id="cd07762">
    <property type="entry name" value="CYTH-like_Pase_1"/>
    <property type="match status" value="1"/>
</dbReference>
<dbReference type="SUPFAM" id="SSF55154">
    <property type="entry name" value="CYTH-like phosphatases"/>
    <property type="match status" value="1"/>
</dbReference>
<dbReference type="EMBL" id="CP048268">
    <property type="protein sequence ID" value="QYN52533.1"/>
    <property type="molecule type" value="Genomic_DNA"/>
</dbReference>